<reference evidence="2" key="1">
    <citation type="submission" date="2022-11" db="UniProtKB">
        <authorList>
            <consortium name="WormBaseParasite"/>
        </authorList>
    </citation>
    <scope>IDENTIFICATION</scope>
</reference>
<evidence type="ECO:0000313" key="1">
    <source>
        <dbReference type="Proteomes" id="UP000887580"/>
    </source>
</evidence>
<dbReference type="WBParaSite" id="PS1159_v2.g13809.t1">
    <property type="protein sequence ID" value="PS1159_v2.g13809.t1"/>
    <property type="gene ID" value="PS1159_v2.g13809"/>
</dbReference>
<dbReference type="Proteomes" id="UP000887580">
    <property type="component" value="Unplaced"/>
</dbReference>
<organism evidence="1 2">
    <name type="scientific">Panagrolaimus sp. PS1159</name>
    <dbReference type="NCBI Taxonomy" id="55785"/>
    <lineage>
        <taxon>Eukaryota</taxon>
        <taxon>Metazoa</taxon>
        <taxon>Ecdysozoa</taxon>
        <taxon>Nematoda</taxon>
        <taxon>Chromadorea</taxon>
        <taxon>Rhabditida</taxon>
        <taxon>Tylenchina</taxon>
        <taxon>Panagrolaimomorpha</taxon>
        <taxon>Panagrolaimoidea</taxon>
        <taxon>Panagrolaimidae</taxon>
        <taxon>Panagrolaimus</taxon>
    </lineage>
</organism>
<accession>A0AC35F4R1</accession>
<name>A0AC35F4R1_9BILA</name>
<proteinExistence type="predicted"/>
<sequence>MYDLDFRLPFWLDGSYGLMALIPRRMISQIRVFLDAFIVLVLMTGYREAIINVLKTMYFTLLNPQKTFTKTKSYFRKGTSVTIFVRS</sequence>
<evidence type="ECO:0000313" key="2">
    <source>
        <dbReference type="WBParaSite" id="PS1159_v2.g13809.t1"/>
    </source>
</evidence>
<protein>
    <submittedName>
        <fullName evidence="2">Uncharacterized protein</fullName>
    </submittedName>
</protein>